<evidence type="ECO:0000256" key="1">
    <source>
        <dbReference type="SAM" id="MobiDB-lite"/>
    </source>
</evidence>
<sequence length="343" mass="38040">MEKVALEIETDLIMDQPGTVDLPNKLSLDDLMHSASPQENDSIPNDKQDHQAPPFDNTIMDSQASPNIKTTANTIIQLPSEQRALKQKGWRRIPNQEERLIIKSNRISRWTRSQTQYGRRRRSSSSITSSSQSDPESEPSASQPSPSPRPRPTPPPHLPPRPTRTPAVPARPPRNSSSKSPPSSPPASRRCAASSTPPVLRLNICGTETPPVLSLSSPSRLGYTSTLISTKFKFLWRRKDRTAPLSLQLDREKKLTLPLISSLGAFTTLRPTRSNSFTTTSSSCLFREDRRFVIAAEKLLLFWRRNFPIAAAGASIVSGEDRDRWIIIPGGGSGLGSCDDFDW</sequence>
<evidence type="ECO:0000313" key="3">
    <source>
        <dbReference type="Proteomes" id="UP000325081"/>
    </source>
</evidence>
<dbReference type="Proteomes" id="UP000325081">
    <property type="component" value="Unassembled WGS sequence"/>
</dbReference>
<feature type="compositionally biased region" description="Pro residues" evidence="1">
    <location>
        <begin position="145"/>
        <end position="163"/>
    </location>
</feature>
<name>A0A5A7PC45_STRAF</name>
<feature type="compositionally biased region" description="Low complexity" evidence="1">
    <location>
        <begin position="164"/>
        <end position="195"/>
    </location>
</feature>
<accession>A0A5A7PC45</accession>
<reference evidence="3" key="1">
    <citation type="journal article" date="2019" name="Curr. Biol.">
        <title>Genome Sequence of Striga asiatica Provides Insight into the Evolution of Plant Parasitism.</title>
        <authorList>
            <person name="Yoshida S."/>
            <person name="Kim S."/>
            <person name="Wafula E.K."/>
            <person name="Tanskanen J."/>
            <person name="Kim Y.M."/>
            <person name="Honaas L."/>
            <person name="Yang Z."/>
            <person name="Spallek T."/>
            <person name="Conn C.E."/>
            <person name="Ichihashi Y."/>
            <person name="Cheong K."/>
            <person name="Cui S."/>
            <person name="Der J.P."/>
            <person name="Gundlach H."/>
            <person name="Jiao Y."/>
            <person name="Hori C."/>
            <person name="Ishida J.K."/>
            <person name="Kasahara H."/>
            <person name="Kiba T."/>
            <person name="Kim M.S."/>
            <person name="Koo N."/>
            <person name="Laohavisit A."/>
            <person name="Lee Y.H."/>
            <person name="Lumba S."/>
            <person name="McCourt P."/>
            <person name="Mortimer J.C."/>
            <person name="Mutuku J.M."/>
            <person name="Nomura T."/>
            <person name="Sasaki-Sekimoto Y."/>
            <person name="Seto Y."/>
            <person name="Wang Y."/>
            <person name="Wakatake T."/>
            <person name="Sakakibara H."/>
            <person name="Demura T."/>
            <person name="Yamaguchi S."/>
            <person name="Yoneyama K."/>
            <person name="Manabe R.I."/>
            <person name="Nelson D.C."/>
            <person name="Schulman A.H."/>
            <person name="Timko M.P."/>
            <person name="dePamphilis C.W."/>
            <person name="Choi D."/>
            <person name="Shirasu K."/>
        </authorList>
    </citation>
    <scope>NUCLEOTIDE SEQUENCE [LARGE SCALE GENOMIC DNA]</scope>
    <source>
        <strain evidence="3">cv. UVA1</strain>
    </source>
</reference>
<proteinExistence type="predicted"/>
<keyword evidence="3" id="KW-1185">Reference proteome</keyword>
<feature type="region of interest" description="Disordered" evidence="1">
    <location>
        <begin position="111"/>
        <end position="195"/>
    </location>
</feature>
<protein>
    <submittedName>
        <fullName evidence="2">Uncharacterized protein</fullName>
    </submittedName>
</protein>
<feature type="compositionally biased region" description="Low complexity" evidence="1">
    <location>
        <begin position="124"/>
        <end position="144"/>
    </location>
</feature>
<evidence type="ECO:0000313" key="2">
    <source>
        <dbReference type="EMBL" id="GER30096.1"/>
    </source>
</evidence>
<dbReference type="EMBL" id="BKCP01004295">
    <property type="protein sequence ID" value="GER30096.1"/>
    <property type="molecule type" value="Genomic_DNA"/>
</dbReference>
<feature type="compositionally biased region" description="Polar residues" evidence="1">
    <location>
        <begin position="59"/>
        <end position="71"/>
    </location>
</feature>
<dbReference type="AlphaFoldDB" id="A0A5A7PC45"/>
<organism evidence="2 3">
    <name type="scientific">Striga asiatica</name>
    <name type="common">Asiatic witchweed</name>
    <name type="synonym">Buchnera asiatica</name>
    <dbReference type="NCBI Taxonomy" id="4170"/>
    <lineage>
        <taxon>Eukaryota</taxon>
        <taxon>Viridiplantae</taxon>
        <taxon>Streptophyta</taxon>
        <taxon>Embryophyta</taxon>
        <taxon>Tracheophyta</taxon>
        <taxon>Spermatophyta</taxon>
        <taxon>Magnoliopsida</taxon>
        <taxon>eudicotyledons</taxon>
        <taxon>Gunneridae</taxon>
        <taxon>Pentapetalae</taxon>
        <taxon>asterids</taxon>
        <taxon>lamiids</taxon>
        <taxon>Lamiales</taxon>
        <taxon>Orobanchaceae</taxon>
        <taxon>Buchnereae</taxon>
        <taxon>Striga</taxon>
    </lineage>
</organism>
<feature type="region of interest" description="Disordered" evidence="1">
    <location>
        <begin position="24"/>
        <end position="71"/>
    </location>
</feature>
<gene>
    <name evidence="2" type="ORF">STAS_06015</name>
</gene>
<comment type="caution">
    <text evidence="2">The sequence shown here is derived from an EMBL/GenBank/DDBJ whole genome shotgun (WGS) entry which is preliminary data.</text>
</comment>